<accession>A0A2N0WH92</accession>
<organism evidence="1 2">
    <name type="scientific">Acinetobacter proteolyticus</name>
    <dbReference type="NCBI Taxonomy" id="1776741"/>
    <lineage>
        <taxon>Bacteria</taxon>
        <taxon>Pseudomonadati</taxon>
        <taxon>Pseudomonadota</taxon>
        <taxon>Gammaproteobacteria</taxon>
        <taxon>Moraxellales</taxon>
        <taxon>Moraxellaceae</taxon>
        <taxon>Acinetobacter</taxon>
    </lineage>
</organism>
<comment type="caution">
    <text evidence="1">The sequence shown here is derived from an EMBL/GenBank/DDBJ whole genome shotgun (WGS) entry which is preliminary data.</text>
</comment>
<dbReference type="AlphaFoldDB" id="A0A2N0WH92"/>
<dbReference type="RefSeq" id="WP_101236002.1">
    <property type="nucleotide sequence ID" value="NZ_PISJ01000010.1"/>
</dbReference>
<name>A0A2N0WH92_9GAMM</name>
<dbReference type="Pfam" id="PF10957">
    <property type="entry name" value="Spore_Cse60"/>
    <property type="match status" value="1"/>
</dbReference>
<dbReference type="EMBL" id="PISJ01000010">
    <property type="protein sequence ID" value="PKF34800.1"/>
    <property type="molecule type" value="Genomic_DNA"/>
</dbReference>
<reference evidence="1 2" key="1">
    <citation type="submission" date="2017-12" db="EMBL/GenBank/DDBJ databases">
        <title>Draft Genome sequences of multiple microbial strains isolated from spacecraft associated surfaces.</title>
        <authorList>
            <person name="Seuylemezian A."/>
            <person name="Vaishampayan P."/>
            <person name="Venkateswaran K."/>
        </authorList>
    </citation>
    <scope>NUCLEOTIDE SEQUENCE [LARGE SCALE GENOMIC DNA]</scope>
    <source>
        <strain evidence="1 2">2P01AA</strain>
    </source>
</reference>
<proteinExistence type="predicted"/>
<dbReference type="InterPro" id="IPR020296">
    <property type="entry name" value="Spore_Cse60"/>
</dbReference>
<sequence length="61" mass="7182">MAKVKTFETESIQDLEQKINDWLRAELISNNHKVNIKALSHDFFKERSKNIVSAVIVYEYV</sequence>
<gene>
    <name evidence="1" type="ORF">CW311_06435</name>
</gene>
<protein>
    <submittedName>
        <fullName evidence="1">Uncharacterized protein</fullName>
    </submittedName>
</protein>
<dbReference type="Proteomes" id="UP000233553">
    <property type="component" value="Unassembled WGS sequence"/>
</dbReference>
<evidence type="ECO:0000313" key="2">
    <source>
        <dbReference type="Proteomes" id="UP000233553"/>
    </source>
</evidence>
<evidence type="ECO:0000313" key="1">
    <source>
        <dbReference type="EMBL" id="PKF34800.1"/>
    </source>
</evidence>